<organism evidence="2 3">
    <name type="scientific">Novosphingobium pentaromativorans</name>
    <dbReference type="NCBI Taxonomy" id="205844"/>
    <lineage>
        <taxon>Bacteria</taxon>
        <taxon>Pseudomonadati</taxon>
        <taxon>Pseudomonadota</taxon>
        <taxon>Alphaproteobacteria</taxon>
        <taxon>Sphingomonadales</taxon>
        <taxon>Sphingomonadaceae</taxon>
        <taxon>Novosphingobium</taxon>
    </lineage>
</organism>
<dbReference type="Pfam" id="PF07120">
    <property type="entry name" value="DUF1376"/>
    <property type="match status" value="1"/>
</dbReference>
<sequence>MPVLPDPFTPPDCDLRGMPFMPLDTNRLLDSDFMALATAEEFRWGFTLWCKAWQQVPAGSLPDDDRILAHLSGARDKWCDVRDMSLHGFVKCSDGRLYHPVICEKAIEALPHRQEFKRGKSAAAERKERERTDRAALFEGLRNVGIVPDFDTKTRDLRKLAETNNVTISHSDGAVTCHTPVTAIKGTVKGQGQVLDNSPSDSSISDADPPEPPPPLELLPVIVDQPDDAQIAFDRHDALRREFTSRARSVELTAERKRLLAARLHIIGGLSAWDEVLAIIRASPFLRGDTSRNGFVAVIDWLLKPANLRKVQEGNYDHDEHAQHPGRSNGRSVPRSPIDGILAAHGSRAAD</sequence>
<feature type="region of interest" description="Disordered" evidence="1">
    <location>
        <begin position="317"/>
        <end position="351"/>
    </location>
</feature>
<feature type="region of interest" description="Disordered" evidence="1">
    <location>
        <begin position="189"/>
        <end position="215"/>
    </location>
</feature>
<gene>
    <name evidence="2" type="ORF">DI555_14020</name>
</gene>
<dbReference type="EMBL" id="QFPX01000010">
    <property type="protein sequence ID" value="PZQ54174.1"/>
    <property type="molecule type" value="Genomic_DNA"/>
</dbReference>
<accession>A0A2W5NMK0</accession>
<evidence type="ECO:0000313" key="3">
    <source>
        <dbReference type="Proteomes" id="UP000249082"/>
    </source>
</evidence>
<evidence type="ECO:0008006" key="4">
    <source>
        <dbReference type="Google" id="ProtNLM"/>
    </source>
</evidence>
<name>A0A2W5NMK0_9SPHN</name>
<protein>
    <recommendedName>
        <fullName evidence="4">DUF1376 domain-containing protein</fullName>
    </recommendedName>
</protein>
<comment type="caution">
    <text evidence="2">The sequence shown here is derived from an EMBL/GenBank/DDBJ whole genome shotgun (WGS) entry which is preliminary data.</text>
</comment>
<dbReference type="Proteomes" id="UP000249082">
    <property type="component" value="Unassembled WGS sequence"/>
</dbReference>
<dbReference type="InterPro" id="IPR010781">
    <property type="entry name" value="DUF1376"/>
</dbReference>
<evidence type="ECO:0000313" key="2">
    <source>
        <dbReference type="EMBL" id="PZQ54174.1"/>
    </source>
</evidence>
<dbReference type="AlphaFoldDB" id="A0A2W5NMK0"/>
<evidence type="ECO:0000256" key="1">
    <source>
        <dbReference type="SAM" id="MobiDB-lite"/>
    </source>
</evidence>
<proteinExistence type="predicted"/>
<feature type="compositionally biased region" description="Low complexity" evidence="1">
    <location>
        <begin position="195"/>
        <end position="207"/>
    </location>
</feature>
<reference evidence="2 3" key="1">
    <citation type="submission" date="2017-08" db="EMBL/GenBank/DDBJ databases">
        <title>Infants hospitalized years apart are colonized by the same room-sourced microbial strains.</title>
        <authorList>
            <person name="Brooks B."/>
            <person name="Olm M.R."/>
            <person name="Firek B.A."/>
            <person name="Baker R."/>
            <person name="Thomas B.C."/>
            <person name="Morowitz M.J."/>
            <person name="Banfield J.F."/>
        </authorList>
    </citation>
    <scope>NUCLEOTIDE SEQUENCE [LARGE SCALE GENOMIC DNA]</scope>
    <source>
        <strain evidence="2">S2_005_002_R2_33</strain>
    </source>
</reference>